<dbReference type="Proteomes" id="UP001548189">
    <property type="component" value="Unassembled WGS sequence"/>
</dbReference>
<evidence type="ECO:0000313" key="2">
    <source>
        <dbReference type="Proteomes" id="UP001548189"/>
    </source>
</evidence>
<dbReference type="InterPro" id="IPR006439">
    <property type="entry name" value="HAD-SF_hydro_IA"/>
</dbReference>
<dbReference type="Gene3D" id="1.10.150.240">
    <property type="entry name" value="Putative phosphatase, domain 2"/>
    <property type="match status" value="1"/>
</dbReference>
<dbReference type="EMBL" id="JBEVCJ010000004">
    <property type="protein sequence ID" value="MET1254444.1"/>
    <property type="molecule type" value="Genomic_DNA"/>
</dbReference>
<dbReference type="PRINTS" id="PR00413">
    <property type="entry name" value="HADHALOGNASE"/>
</dbReference>
<reference evidence="1 2" key="1">
    <citation type="submission" date="2024-06" db="EMBL/GenBank/DDBJ databases">
        <authorList>
            <person name="Li F."/>
        </authorList>
    </citation>
    <scope>NUCLEOTIDE SEQUENCE [LARGE SCALE GENOMIC DNA]</scope>
    <source>
        <strain evidence="1 2">GXAS 311</strain>
    </source>
</reference>
<organism evidence="1 2">
    <name type="scientific">Aliikangiella maris</name>
    <dbReference type="NCBI Taxonomy" id="3162458"/>
    <lineage>
        <taxon>Bacteria</taxon>
        <taxon>Pseudomonadati</taxon>
        <taxon>Pseudomonadota</taxon>
        <taxon>Gammaproteobacteria</taxon>
        <taxon>Oceanospirillales</taxon>
        <taxon>Pleioneaceae</taxon>
        <taxon>Aliikangiella</taxon>
    </lineage>
</organism>
<dbReference type="PANTHER" id="PTHR43611">
    <property type="entry name" value="ALPHA-D-GLUCOSE 1-PHOSPHATE PHOSPHATASE"/>
    <property type="match status" value="1"/>
</dbReference>
<evidence type="ECO:0000313" key="1">
    <source>
        <dbReference type="EMBL" id="MET1254444.1"/>
    </source>
</evidence>
<dbReference type="SUPFAM" id="SSF56784">
    <property type="entry name" value="HAD-like"/>
    <property type="match status" value="1"/>
</dbReference>
<dbReference type="InterPro" id="IPR023214">
    <property type="entry name" value="HAD_sf"/>
</dbReference>
<name>A0ABV2BR69_9GAMM</name>
<protein>
    <submittedName>
        <fullName evidence="1">HAD family phosphatase</fullName>
    </submittedName>
</protein>
<keyword evidence="2" id="KW-1185">Reference proteome</keyword>
<dbReference type="CDD" id="cd02603">
    <property type="entry name" value="HAD_sEH-N_like"/>
    <property type="match status" value="1"/>
</dbReference>
<dbReference type="SFLD" id="SFLDS00003">
    <property type="entry name" value="Haloacid_Dehalogenase"/>
    <property type="match status" value="1"/>
</dbReference>
<gene>
    <name evidence="1" type="ORF">ABVT43_04835</name>
</gene>
<dbReference type="Gene3D" id="3.40.50.1000">
    <property type="entry name" value="HAD superfamily/HAD-like"/>
    <property type="match status" value="1"/>
</dbReference>
<comment type="caution">
    <text evidence="1">The sequence shown here is derived from an EMBL/GenBank/DDBJ whole genome shotgun (WGS) entry which is preliminary data.</text>
</comment>
<dbReference type="PANTHER" id="PTHR43611:SF3">
    <property type="entry name" value="FLAVIN MONONUCLEOTIDE HYDROLASE 1, CHLOROPLATIC"/>
    <property type="match status" value="1"/>
</dbReference>
<sequence length="202" mass="23180">MNRDSGDSFEIILFDLGGVLIELGEKPFQHAGKQINAQSWHNLSSAMAFEKGLLSPHEFAKSIQKELKLEEDIDSIIQQFTAWPVGFYEGVQPLLHQLKNQFEVYALTNTNELHWPRLIEEFKLEEYFLQVFSSHLLQLAKPDPAIFQVVLRSLDKQPQQILYFDDNASNIEVARQLGFHAVQVEGFEQLTEALDRLSLTHA</sequence>
<proteinExistence type="predicted"/>
<dbReference type="InterPro" id="IPR023198">
    <property type="entry name" value="PGP-like_dom2"/>
</dbReference>
<dbReference type="InterPro" id="IPR036412">
    <property type="entry name" value="HAD-like_sf"/>
</dbReference>
<dbReference type="RefSeq" id="WP_353874006.1">
    <property type="nucleotide sequence ID" value="NZ_JBEVCJ010000004.1"/>
</dbReference>
<dbReference type="Pfam" id="PF13419">
    <property type="entry name" value="HAD_2"/>
    <property type="match status" value="1"/>
</dbReference>
<dbReference type="NCBIfam" id="TIGR01509">
    <property type="entry name" value="HAD-SF-IA-v3"/>
    <property type="match status" value="1"/>
</dbReference>
<accession>A0ABV2BR69</accession>
<dbReference type="InterPro" id="IPR041492">
    <property type="entry name" value="HAD_2"/>
</dbReference>
<dbReference type="SFLD" id="SFLDG01129">
    <property type="entry name" value="C1.5:_HAD__Beta-PGM__Phosphata"/>
    <property type="match status" value="1"/>
</dbReference>